<dbReference type="GO" id="GO:0070325">
    <property type="term" value="F:lipoprotein particle receptor binding"/>
    <property type="evidence" value="ECO:0007669"/>
    <property type="project" value="InterPro"/>
</dbReference>
<organism evidence="20 21">
    <name type="scientific">Daphnia magna</name>
    <dbReference type="NCBI Taxonomy" id="35525"/>
    <lineage>
        <taxon>Eukaryota</taxon>
        <taxon>Metazoa</taxon>
        <taxon>Ecdysozoa</taxon>
        <taxon>Arthropoda</taxon>
        <taxon>Crustacea</taxon>
        <taxon>Branchiopoda</taxon>
        <taxon>Diplostraca</taxon>
        <taxon>Cladocera</taxon>
        <taxon>Anomopoda</taxon>
        <taxon>Daphniidae</taxon>
        <taxon>Daphnia</taxon>
    </lineage>
</organism>
<dbReference type="GO" id="GO:0030833">
    <property type="term" value="P:regulation of actin filament polymerization"/>
    <property type="evidence" value="ECO:0007669"/>
    <property type="project" value="InterPro"/>
</dbReference>
<evidence type="ECO:0000256" key="16">
    <source>
        <dbReference type="ARBA" id="ARBA00046064"/>
    </source>
</evidence>
<evidence type="ECO:0000256" key="2">
    <source>
        <dbReference type="ARBA" id="ARBA00022473"/>
    </source>
</evidence>
<feature type="disulfide bond" evidence="17">
    <location>
        <begin position="2230"/>
        <end position="2239"/>
    </location>
</feature>
<evidence type="ECO:0000256" key="13">
    <source>
        <dbReference type="ARBA" id="ARBA00023900"/>
    </source>
</evidence>
<feature type="disulfide bond" evidence="17">
    <location>
        <begin position="2212"/>
        <end position="2222"/>
    </location>
</feature>
<dbReference type="GO" id="GO:0001764">
    <property type="term" value="P:neuron migration"/>
    <property type="evidence" value="ECO:0007669"/>
    <property type="project" value="InterPro"/>
</dbReference>
<dbReference type="InterPro" id="IPR008081">
    <property type="entry name" value="Cytoplasmic_FMR1-int"/>
</dbReference>
<evidence type="ECO:0000256" key="11">
    <source>
        <dbReference type="ARBA" id="ARBA00022889"/>
    </source>
</evidence>
<keyword evidence="9" id="KW-0862">Zinc</keyword>
<evidence type="ECO:0000256" key="17">
    <source>
        <dbReference type="PROSITE-ProRule" id="PRU00076"/>
    </source>
</evidence>
<keyword evidence="6" id="KW-0479">Metal-binding</keyword>
<dbReference type="PRINTS" id="PR01698">
    <property type="entry name" value="CYTOFMRPINTP"/>
</dbReference>
<evidence type="ECO:0000256" key="8">
    <source>
        <dbReference type="ARBA" id="ARBA00022825"/>
    </source>
</evidence>
<dbReference type="Gene3D" id="2.60.40.4060">
    <property type="entry name" value="Reeler domain"/>
    <property type="match status" value="1"/>
</dbReference>
<dbReference type="SMART" id="SM00181">
    <property type="entry name" value="EGF"/>
    <property type="match status" value="7"/>
</dbReference>
<evidence type="ECO:0000256" key="5">
    <source>
        <dbReference type="ARBA" id="ARBA00022670"/>
    </source>
</evidence>
<keyword evidence="3" id="KW-0964">Secreted</keyword>
<evidence type="ECO:0000256" key="18">
    <source>
        <dbReference type="SAM" id="MobiDB-lite"/>
    </source>
</evidence>
<evidence type="ECO:0000256" key="14">
    <source>
        <dbReference type="ARBA" id="ARBA00025790"/>
    </source>
</evidence>
<dbReference type="PANTHER" id="PTHR11841:SF1">
    <property type="entry name" value="REELIN"/>
    <property type="match status" value="1"/>
</dbReference>
<dbReference type="InterPro" id="IPR009828">
    <property type="entry name" value="CYRIA/CYRIB_Rac1-bd"/>
</dbReference>
<feature type="region of interest" description="Disordered" evidence="18">
    <location>
        <begin position="3917"/>
        <end position="3941"/>
    </location>
</feature>
<dbReference type="Pfam" id="PF21471">
    <property type="entry name" value="Reelin_subrepeat-B"/>
    <property type="match status" value="16"/>
</dbReference>
<dbReference type="GO" id="GO:0046872">
    <property type="term" value="F:metal ion binding"/>
    <property type="evidence" value="ECO:0007669"/>
    <property type="project" value="UniProtKB-KW"/>
</dbReference>
<name>A0A164PEE8_9CRUS</name>
<comment type="similarity">
    <text evidence="14">Belongs to the CYFIP family.</text>
</comment>
<protein>
    <recommendedName>
        <fullName evidence="13">Reelin</fullName>
    </recommendedName>
</protein>
<proteinExistence type="inferred from homology"/>
<dbReference type="GO" id="GO:0007417">
    <property type="term" value="P:central nervous system development"/>
    <property type="evidence" value="ECO:0007669"/>
    <property type="project" value="InterPro"/>
</dbReference>
<dbReference type="InterPro" id="IPR036278">
    <property type="entry name" value="Sialidase_sf"/>
</dbReference>
<evidence type="ECO:0000259" key="19">
    <source>
        <dbReference type="PROSITE" id="PS50026"/>
    </source>
</evidence>
<keyword evidence="10" id="KW-0106">Calcium</keyword>
<dbReference type="GO" id="GO:0006508">
    <property type="term" value="P:proteolysis"/>
    <property type="evidence" value="ECO:0007669"/>
    <property type="project" value="UniProtKB-KW"/>
</dbReference>
<dbReference type="InterPro" id="IPR049419">
    <property type="entry name" value="Reelin_subrepeat-B"/>
</dbReference>
<sequence length="4712" mass="533906">MYVPADISDSLRRKSQRINSQQSNAVDASPFFFHCKQFDRLQDDWDANQPTTRIAQVELSGNPRFYTGGQVYKVTVRLTEYFDSALITGVYSTTPSDSAGKQYRQRKMCTILHSYAKRRPTDERKIDFRWMAPPEDMGCVHFIGTFTRQETLVLKDQRIYHLCPATDELEAESVTLSGVNQKGGVIFRDDFETGHFSPSLWNESEGFHVSNSCQPIFHGLSATLCSRMEETSSMNEDHSTTTVLRLSSVALNLTSAGTLQFTIGQTSCSVEKQNTTSTTGFNANITIFYGQLISPYDTACSNWSPFRTINSLSGNRESASYVIPLSSSIRQPETCFRWSVQLPGEHSHVCVAIDDVIVTNTADRPLELHADFDPLSTADWLSLPGGQIHVLLAYSLITSDNNLFVNTSLTKCRVVVKGVKVQPSFSIRTISVPIGHRLETCSLCLAQHQTKFYGNLISINFSRTSSSWEFQNARIDVNCENDSRRLILQQTFNSSVFSACSPLLDLSSAGNLRFHLEPSNPCKKQTKNTKTTKKTPQRSPSKLNVWIERNNGSKKRLTILSGLFLDKVYYRLPSEAQEKDARICWQLLAETLYNEEASPWAVNDIFLHPALPSPIQYVLQFRLNMACDLPEKNDTNTSVSLPLKENDAFRVMVQYSNDHGSSWNNLHGLCLPPTCTGAYSNVIQTTWSSQEMAAHPWDRITLPLPFTSLADPVRFRFIQKGRALSNIARHWALDDIYLEDCYLGCSGHGTCVEKGHCSCDDGYQGEWCQFPTQPLPSIFRENFEQDTAYLKDKFARFTGVKLGTRCGQVGAGMAAIFDQSGDRQLVTFDLDTTESHILRFAIRMNGPGSQHRHHCPGPDRPVEIIYVHSSCNGGITWSLLKFIQPQQAKEESTQLIRIQLTSDAQGPSCRFRLWQAQHSGVGKDVWAVDDLYIGPNLTHTLIRNSSFSNVQPTTADAFVGRHLPEEFCKRDGVMILQADELEETYPVRIEPFSVVQLESAVGCSSSTPLLNNNSVVVQFSVDGGKHWNDLDDSRRHVSFLQDWRRIGIKLPPASWSEATRFRIAQTGSRPSDRSPLGIDYFYAGPDECPELCRGNGRCSLSGCVCDVGFSGENCLPDPPLATLKASNDNYALVIGGHHYVTDRDGCLVRGTHNIMFDGLGMRLLETKEIVYSPGIVVMFFLRLGFCEQSQAASHDIFVQLEVSWNGIDWKLLREYRSPFFWQPQLEQIEILPPESLKSKPNPPPFRIRFIQTGVHGKDRNVWSLSGLTSSSQAEIFSGADIGKLNQPLNENADFWLVRNEPDPKSSCLVFDANCPSRIVWYGALTKKVFLDVGDTIQFDIVAQRFDSASFPDTSEQVLFEYSADGGVDWQLVQPECLHSWSNCLGFRQSSRLNYRSFKSEEDGVADRFHFNASESMANKPILLRWLHHRLGDQQHHPLRGFQIQNLYIGHPCPSLCSGHGRCWQSLCTCDVGYTGENCSEAEESKPAGFYDTFVYKEHTNSTPKLRPHWGRIVGGKLLPNYCDGSTDGVVFFGGRGPRSLQTIEIDTRNLRMVQFTLAVTSVPIYKQNCHLAAKRKSLSTEIPAASLLVLDYSNDNGLTWNPLEAWPLNTEIDEKRLGFNLPDSARTPRTIIRWWQLTYPNTNHRDGLQWYLDDVLVNLNITNPIVFEYEIQSDEPVEDQQSNDTTDLVNSTDGTITDWMGWQGLIFREQLDPVDTLLGPADLEDGFSLSYAETWDMEISEPTFAQFQLILPADIHPGTAEVRFEYSTDMGRRWNMVEEECYRLDQLSQQCEYLHPPSKYLISSENNATRITVHLPRRSITESTRFRWISENGQDRGPMVWGVARVYIGGTCPWMCSGHGTCQNGQCNCDAGYGNVDCVPISPLPRGLLSHFDKDSNLVRLSGGDISTGCGVLMSGPAAIFHKDGLRYFESKDLDLTAASYAQMTIRFHCWAEAESYVNSLEPLHQRLLLQYSVNGGITWILIQEIKILPQHDPQLVILNLMRIPDLTNCTRLRLWQPVHAGEGLDTWAIDGLVLHSTTPLGVILTSDFQQLNDQGSSWLSWFGGQLHSFCSRDDALVFQGELGEQLVFTGDSMITSETVLQFEACYLLNSVKLSNPLEHPVRLEYSIDGGQNWHLVVNDSSRNPYDRMPHQTSTVYSSKTTNAWKRETVMLSHLEISKPIRFRWYQGFLNGTDGHLAPQWAIRNVILSPQCPELCNGHGRCTVEGSCECDEGYQGEACETVKDFTLNPQNIHESFVQDDAPENSLWLRHIGGELRAQPSSKIGIGGAFVMDRFGVRMLETRDLDLSNANFIQFHLDSSDSVPSEDEIFVIVEYSINGGIEWTTFEVIPLNGPSSQQLRQVPLPSRALSLAARLKWSQLGGHNENVHTVWSIDEIYVGGEFYAKSAIEDDFTSLETTKDNWLFVSGSSLEPSCGSSNSTLHFTNPNGKSMAMTKDIRVTDQMFLQYAISSGCDHPNLCNHVRLEYSDNYGLVWRNLPDECLPGEAVDCEAFEFHSELLSRVTGYKRTITAPIPLNKGVLRLRWISDDESIDWSLHWVYVGAACGHCNGRGRCWEGSCQCDPDWTGDNCEISSNELLSSVRETFSNSWNSSVWSRVNGGSVSSLCGTLDSGPALHFHDACGRYAETRELDLHQVTVIQFHLRSGCGQGPNSPNQGILLFQYSLNGGVKWYTGLSLSLNHFQDSRLVSFLVPEEAQKSDIKLRWWQLGHSGRMSEDWAIDSFIIDRPLDVSVASNAPKPRNIHSRELFLDYQAEESVESTHPKQFLNNLFGQKLWWRKINVDQHDSFCGRRGHIMRGRSNTAEESIIETSDFLVVSAKEHILSFEMLVGDCGQGSDSVELTAIPIKLPVRLEISFDHGITWKLFHPMKVRGEKGPGPQIPSVYQKLDKWQTYQYSLEIISGARFARFRWRHPKSSASVSWAVNEFDIGPAINDSLLVGLDTLADDFNDGSTVKPHWKFFSGGKIANPNERLGDGAAGLFQGPGIKLLQTMPLDLTFGQNVEFILNFQLSKGRRDLEDAAQNVFLQCSPDNGFKWILIQDYLPQHYIHPAPVHAVIPEDCQSPHSILRWWQPVVPEASSEAAKKHSVWLIDNIAIEYSKEHLSEIYDDFVDESLNQTQWQFHPNGVISNNLCGVPETESSMNFVSSENSRFAGITSRHITVKDNYAAYFKIRTSCGITPCHANNNRSQVRFEMRQGYEQPSWSLAKPNCLPSSTDSLCDPQMYHSSSALAFGNFPTWQRVIIPLKSIPFANTWQFRWMTQRNGIGKGEKNTWALKDVYIGQMCPSHCHGHGDCIRGQCHCDNGYEGVSCSSSKAVLVASSLPIMDHFDDLVNPPPLWETITGGSVKVGCGSLIPLAHGKHLHFDGCGIRMAFTVPIDVRVVRRLAFVIRIGTPQQIPSCRIQPSNTYRSDTLDRVVLLQYSYNSVDWFLLASHGIRNFIQWFWLCSSNMATEKVTLADALSNVEVLDELPLPDQQPCIEAQACSVTYQANFDTNFEDRTAFVTGVAKYIEEATVHASLNDMLREGQEHAVMLYTWRCCSRAIPQPKSNEQPNRVEIYEKTVQVLAPEVNKLLNFMYFQRKAIERFSAEVKRLSHAEKRKDFVSEAYLLTLGKFINMFAVLDELKNMKSSVKNDYSAYRRAAQFLKVMTDQQALQESQNLSMFLATQNKIRDSLKEALRKNSINLEVVPLFGDMQIAPFNYIKRSKTYDASRWPLCGATLPSPQADLMVHLPQIREDHVKFTSELARYSNEVTTTYKETRSPEEMKEMMELALRGLQLLSEWTSIVTELYSWKLLHPTDHHQNKDCPAEAEEYERATRYNYTEEEKFALIEIIAMIKGLQVLMARMETVFADAIRRHVYAELQDFVQLSLREPLRKAIKNKKDLIRSIIVSVRETCADWIRGTEPQDDPATKGKKDPDNGFDIQVPRRNVGPSSTQLYMVRTMLESLIADKSGGKRTLRKDIDGSYLMAIDQFHKNSFFWNYLLNFSETLQQSCDLSQLWYREFYLEMTMGKRIQFPIDMSMPWILTDHILRTKEPSMMECVLFPLDLYNDSAHYALTVFRKQFLYDEVEAEVNLCFDQFVYKLSEQIFAYYKHLAGSIMLDKRFRAECAALGTRFTYPPANRYETLMKQRHVQLLGRSIDLNRLISQRVNAALLKALELSVARFEGGDITGVVELSGLLEVNRLTHKLLSRNLAMDDFDAMWREANHNVLAPYGRVTLHVFWELNYDFLPTYCYNAATGRFIKCRDLLFSQPVQRDKPPQTPYHYLWGSKALNIANGNIFNQYSGFVGAPHFKAISNLLGYQGIAVVMEEILKIIKSLVQGNILQFTKTLMQAMPKQCKMPRYDYGSTGVLGYYQAQLNDIVQYPDARTELFHNFREFGNALIFCLLIEQAMSQEEVCDLLQAAPFQNILPRPFVKEGEKLEAKQKKLENKYAALQIVANIEKLGTAKQTLIAREGDLLTRERLCCGLSVFEMVLNRIRTFLDDPIWTGPAPVNGVLTVDECTEFHRLWSALQFVYCIPVGENEFTVEQLFGEGLHWAGCTMIALLGQQRRFEALDFCYHILRVQRVDNKDETVKGIQLKRLVDRIRRFQVLNSQVFATLNKYLKTSSGDVDSQPVEHVRCFQPPIHHSLAANQGHYYRPDQLLRQSMNIANTSDRLAIEKYFFDSSSTLRFKTKRKQKNIGILFLLVFLLGFLF</sequence>
<keyword evidence="17" id="KW-1015">Disulfide bond</keyword>
<evidence type="ECO:0000256" key="3">
    <source>
        <dbReference type="ARBA" id="ARBA00022525"/>
    </source>
</evidence>
<dbReference type="EMBL" id="LRGB01002624">
    <property type="protein sequence ID" value="KZS06757.1"/>
    <property type="molecule type" value="Genomic_DNA"/>
</dbReference>
<evidence type="ECO:0000256" key="1">
    <source>
        <dbReference type="ARBA" id="ARBA00004498"/>
    </source>
</evidence>
<keyword evidence="4" id="KW-0272">Extracellular matrix</keyword>
<comment type="subcellular location">
    <subcellularLocation>
        <location evidence="1">Secreted</location>
        <location evidence="1">Extracellular space</location>
        <location evidence="1">Extracellular matrix</location>
    </subcellularLocation>
</comment>
<evidence type="ECO:0000256" key="7">
    <source>
        <dbReference type="ARBA" id="ARBA00022801"/>
    </source>
</evidence>
<feature type="region of interest" description="Disordered" evidence="18">
    <location>
        <begin position="519"/>
        <end position="540"/>
    </location>
</feature>
<dbReference type="STRING" id="35525.A0A164PEE8"/>
<keyword evidence="17" id="KW-0245">EGF-like domain</keyword>
<feature type="domain" description="EGF-like" evidence="19">
    <location>
        <begin position="2208"/>
        <end position="2240"/>
    </location>
</feature>
<dbReference type="PROSITE" id="PS01186">
    <property type="entry name" value="EGF_2"/>
    <property type="match status" value="5"/>
</dbReference>
<gene>
    <name evidence="20" type="ORF">APZ42_029678</name>
</gene>
<accession>A0A164PEE8</accession>
<comment type="similarity">
    <text evidence="12">Belongs to the reelin family.</text>
</comment>
<dbReference type="PROSITE" id="PS50026">
    <property type="entry name" value="EGF_3"/>
    <property type="match status" value="2"/>
</dbReference>
<evidence type="ECO:0000256" key="4">
    <source>
        <dbReference type="ARBA" id="ARBA00022530"/>
    </source>
</evidence>
<keyword evidence="8" id="KW-0720">Serine protease</keyword>
<feature type="disulfide bond" evidence="17">
    <location>
        <begin position="759"/>
        <end position="768"/>
    </location>
</feature>
<keyword evidence="21" id="KW-1185">Reference proteome</keyword>
<dbReference type="Pfam" id="PF23106">
    <property type="entry name" value="EGF_Teneurin"/>
    <property type="match status" value="2"/>
</dbReference>
<dbReference type="Gene3D" id="2.60.120.260">
    <property type="entry name" value="Galactose-binding domain-like"/>
    <property type="match status" value="17"/>
</dbReference>
<evidence type="ECO:0000256" key="10">
    <source>
        <dbReference type="ARBA" id="ARBA00022837"/>
    </source>
</evidence>
<dbReference type="SUPFAM" id="SSF50939">
    <property type="entry name" value="Sialidases"/>
    <property type="match status" value="2"/>
</dbReference>
<keyword evidence="5" id="KW-0645">Protease</keyword>
<feature type="compositionally biased region" description="Basic residues" evidence="18">
    <location>
        <begin position="524"/>
        <end position="536"/>
    </location>
</feature>
<dbReference type="InterPro" id="IPR034968">
    <property type="entry name" value="Reelin"/>
</dbReference>
<dbReference type="OrthoDB" id="6330257at2759"/>
<dbReference type="PROSITE" id="PS00022">
    <property type="entry name" value="EGF_1"/>
    <property type="match status" value="5"/>
</dbReference>
<comment type="function">
    <text evidence="16">Extracellular matrix serine protease secreted by pioneer neurons that plays a role in layering of neurons in the cerebral cortex and cerebellum by coordinating cell positioning during neurodevelopment. Regulates microtubule function in neurons and neuronal migration. Binding to the extracellular domains of lipoprotein receptors VLDLR and LRP8/APOER2 induces tyrosine phosphorylation of DAB1 and modulation of TAU phosphorylation. Affects migration of sympathetic preganglionic neurons in the spinal cord, where it seems to act as a barrier to neuronal migration. Enzymatic activity is important for the modulation of cell adhesion.</text>
</comment>
<comment type="caution">
    <text evidence="20">The sequence shown here is derived from an EMBL/GenBank/DDBJ whole genome shotgun (WGS) entry which is preliminary data.</text>
</comment>
<evidence type="ECO:0000256" key="6">
    <source>
        <dbReference type="ARBA" id="ARBA00022723"/>
    </source>
</evidence>
<dbReference type="GO" id="GO:0005737">
    <property type="term" value="C:cytoplasm"/>
    <property type="evidence" value="ECO:0007669"/>
    <property type="project" value="UniProtKB-ARBA"/>
</dbReference>
<reference evidence="20 21" key="1">
    <citation type="submission" date="2016-03" db="EMBL/GenBank/DDBJ databases">
        <title>EvidentialGene: Evidence-directed Construction of Genes on Genomes.</title>
        <authorList>
            <person name="Gilbert D.G."/>
            <person name="Choi J.-H."/>
            <person name="Mockaitis K."/>
            <person name="Colbourne J."/>
            <person name="Pfrender M."/>
        </authorList>
    </citation>
    <scope>NUCLEOTIDE SEQUENCE [LARGE SCALE GENOMIC DNA]</scope>
    <source>
        <strain evidence="20 21">Xinb3</strain>
        <tissue evidence="20">Complete organism</tissue>
    </source>
</reference>
<comment type="caution">
    <text evidence="17">Lacks conserved residue(s) required for the propagation of feature annotation.</text>
</comment>
<dbReference type="Pfam" id="PF05994">
    <property type="entry name" value="FragX_IP"/>
    <property type="match status" value="1"/>
</dbReference>
<dbReference type="InterPro" id="IPR042307">
    <property type="entry name" value="Reeler_sf"/>
</dbReference>
<dbReference type="GO" id="GO:0008236">
    <property type="term" value="F:serine-type peptidase activity"/>
    <property type="evidence" value="ECO:0007669"/>
    <property type="project" value="UniProtKB-KW"/>
</dbReference>
<dbReference type="Proteomes" id="UP000076858">
    <property type="component" value="Unassembled WGS sequence"/>
</dbReference>
<feature type="disulfide bond" evidence="17">
    <location>
        <begin position="741"/>
        <end position="751"/>
    </location>
</feature>
<comment type="subunit">
    <text evidence="15">Oligomer of disulfide-linked homodimers.</text>
</comment>
<evidence type="ECO:0000256" key="12">
    <source>
        <dbReference type="ARBA" id="ARBA00023773"/>
    </source>
</evidence>
<keyword evidence="11" id="KW-0130">Cell adhesion</keyword>
<dbReference type="Pfam" id="PF07159">
    <property type="entry name" value="CYRIA-B_Rac1-bd"/>
    <property type="match status" value="1"/>
</dbReference>
<dbReference type="GO" id="GO:0031267">
    <property type="term" value="F:small GTPase binding"/>
    <property type="evidence" value="ECO:0007669"/>
    <property type="project" value="InterPro"/>
</dbReference>
<evidence type="ECO:0000256" key="9">
    <source>
        <dbReference type="ARBA" id="ARBA00022833"/>
    </source>
</evidence>
<feature type="domain" description="EGF-like" evidence="19">
    <location>
        <begin position="737"/>
        <end position="769"/>
    </location>
</feature>
<evidence type="ECO:0000313" key="21">
    <source>
        <dbReference type="Proteomes" id="UP000076858"/>
    </source>
</evidence>
<dbReference type="GO" id="GO:0007155">
    <property type="term" value="P:cell adhesion"/>
    <property type="evidence" value="ECO:0007669"/>
    <property type="project" value="UniProtKB-KW"/>
</dbReference>
<evidence type="ECO:0000256" key="15">
    <source>
        <dbReference type="ARBA" id="ARBA00044961"/>
    </source>
</evidence>
<evidence type="ECO:0000313" key="20">
    <source>
        <dbReference type="EMBL" id="KZS06757.1"/>
    </source>
</evidence>
<keyword evidence="2" id="KW-0217">Developmental protein</keyword>
<feature type="compositionally biased region" description="Basic and acidic residues" evidence="18">
    <location>
        <begin position="3925"/>
        <end position="3934"/>
    </location>
</feature>
<keyword evidence="7" id="KW-0378">Hydrolase</keyword>
<dbReference type="PANTHER" id="PTHR11841">
    <property type="entry name" value="REELIN"/>
    <property type="match status" value="1"/>
</dbReference>
<dbReference type="InterPro" id="IPR000742">
    <property type="entry name" value="EGF"/>
</dbReference>
<feature type="region of interest" description="Disordered" evidence="18">
    <location>
        <begin position="1"/>
        <end position="23"/>
    </location>
</feature>